<feature type="domain" description="Glucose-methanol-choline oxidoreductase N-terminal" evidence="9">
    <location>
        <begin position="368"/>
        <end position="382"/>
    </location>
</feature>
<dbReference type="PROSITE" id="PS00624">
    <property type="entry name" value="GMC_OXRED_2"/>
    <property type="match status" value="1"/>
</dbReference>
<dbReference type="PIRSF" id="PIRSF000137">
    <property type="entry name" value="Alcohol_oxidase"/>
    <property type="match status" value="1"/>
</dbReference>
<dbReference type="PANTHER" id="PTHR11552">
    <property type="entry name" value="GLUCOSE-METHANOL-CHOLINE GMC OXIDOREDUCTASE"/>
    <property type="match status" value="1"/>
</dbReference>
<evidence type="ECO:0000256" key="5">
    <source>
        <dbReference type="PIRSR" id="PIRSR000137-2"/>
    </source>
</evidence>
<dbReference type="InterPro" id="IPR000172">
    <property type="entry name" value="GMC_OxRdtase_N"/>
</dbReference>
<dbReference type="InterPro" id="IPR012132">
    <property type="entry name" value="GMC_OxRdtase"/>
</dbReference>
<evidence type="ECO:0000313" key="10">
    <source>
        <dbReference type="EMBL" id="JAT23232.1"/>
    </source>
</evidence>
<feature type="chain" id="PRO_5008587398" description="Glucose-methanol-choline oxidoreductase N-terminal domain-containing protein" evidence="7">
    <location>
        <begin position="25"/>
        <end position="674"/>
    </location>
</feature>
<dbReference type="Pfam" id="PF05199">
    <property type="entry name" value="GMC_oxred_C"/>
    <property type="match status" value="1"/>
</dbReference>
<dbReference type="SUPFAM" id="SSF51905">
    <property type="entry name" value="FAD/NAD(P)-binding domain"/>
    <property type="match status" value="1"/>
</dbReference>
<feature type="domain" description="Glucose-methanol-choline oxidoreductase N-terminal" evidence="8">
    <location>
        <begin position="184"/>
        <end position="207"/>
    </location>
</feature>
<evidence type="ECO:0000256" key="4">
    <source>
        <dbReference type="ARBA" id="ARBA00022827"/>
    </source>
</evidence>
<gene>
    <name evidence="10" type="ORF">g.14308</name>
</gene>
<dbReference type="Pfam" id="PF00732">
    <property type="entry name" value="GMC_oxred_N"/>
    <property type="match status" value="1"/>
</dbReference>
<evidence type="ECO:0000259" key="8">
    <source>
        <dbReference type="PROSITE" id="PS00623"/>
    </source>
</evidence>
<sequence>MTSLWRTLIFLWAVYFYNIHLCLGQGNTGGSQINSCTPKNKCNEKSSHSIWKSDQKTSVGCSRSRQDAVEEMVDDIYLSIRKAEQTLADPRDYPANYSPIDGEEFDFVVVGAGSAGAVVANRLTEIEGWRVLLVEAGGNPSKTSEVPALTEDLLGSNLDWQYITDPEEKVCLGMKNNSCYWPRGKVLGGSSSINFLLYNRGNAKDYDAWAEAGNVGWSYEDVLPYFKKSENMKAPEVMAIEGAERYHGTGGYLQVDSWFSEEIPSAVKIFRDGMEELGHPFNPDTNGKHQAGFTKLQGTLKDHRRCSVAKAFLSPVKDRGNLKVAKAKLATKILIDETTLTAHGVEIMDHEGNVLRVQTKKEVILSAGAVNSPQLLMLSGIGPRQHLIDLNLPAIKDSPVGENLQDHPQMIGLLITVNQSVSSLPTTSSVESMFDYLMKGSSSLAVTGTNPYTSFINTVKGVDYPDIQTYQTHFNKNYTNQVKKFLKIFHLETDIENEILRINEDSYMIFLTASLLRPFGRGKILLKSSDPTTHPKILTGYLSDNRDIESFKRAYDFISQLVETKVFKSVGGKLHTISLPSCTTHPSQSFEFWACYLRHLTVTTYHPSGSCKMGPPRDPKTVVDPTLRVLGVKGLRVVDASIMPTVVSGNTNAPTIMIAEKASDLIKETWFNLG</sequence>
<feature type="binding site" evidence="5">
    <location>
        <position position="186"/>
    </location>
    <ligand>
        <name>FAD</name>
        <dbReference type="ChEBI" id="CHEBI:57692"/>
    </ligand>
</feature>
<organism evidence="10">
    <name type="scientific">Graphocephala atropunctata</name>
    <dbReference type="NCBI Taxonomy" id="36148"/>
    <lineage>
        <taxon>Eukaryota</taxon>
        <taxon>Metazoa</taxon>
        <taxon>Ecdysozoa</taxon>
        <taxon>Arthropoda</taxon>
        <taxon>Hexapoda</taxon>
        <taxon>Insecta</taxon>
        <taxon>Pterygota</taxon>
        <taxon>Neoptera</taxon>
        <taxon>Paraneoptera</taxon>
        <taxon>Hemiptera</taxon>
        <taxon>Auchenorrhyncha</taxon>
        <taxon>Membracoidea</taxon>
        <taxon>Cicadellidae</taxon>
        <taxon>Cicadellinae</taxon>
        <taxon>Cicadellini</taxon>
        <taxon>Graphocephala</taxon>
    </lineage>
</organism>
<dbReference type="PANTHER" id="PTHR11552:SF147">
    <property type="entry name" value="CHOLINE DEHYDROGENASE, MITOCHONDRIAL"/>
    <property type="match status" value="1"/>
</dbReference>
<comment type="similarity">
    <text evidence="2 6">Belongs to the GMC oxidoreductase family.</text>
</comment>
<dbReference type="AlphaFoldDB" id="A0A1B6LHN9"/>
<name>A0A1B6LHN9_9HEMI</name>
<dbReference type="GO" id="GO:0050660">
    <property type="term" value="F:flavin adenine dinucleotide binding"/>
    <property type="evidence" value="ECO:0007669"/>
    <property type="project" value="InterPro"/>
</dbReference>
<dbReference type="InterPro" id="IPR036188">
    <property type="entry name" value="FAD/NAD-bd_sf"/>
</dbReference>
<evidence type="ECO:0000256" key="3">
    <source>
        <dbReference type="ARBA" id="ARBA00022630"/>
    </source>
</evidence>
<dbReference type="GO" id="GO:0016614">
    <property type="term" value="F:oxidoreductase activity, acting on CH-OH group of donors"/>
    <property type="evidence" value="ECO:0007669"/>
    <property type="project" value="InterPro"/>
</dbReference>
<proteinExistence type="inferred from homology"/>
<evidence type="ECO:0000256" key="1">
    <source>
        <dbReference type="ARBA" id="ARBA00001974"/>
    </source>
</evidence>
<dbReference type="Gene3D" id="3.50.50.60">
    <property type="entry name" value="FAD/NAD(P)-binding domain"/>
    <property type="match status" value="1"/>
</dbReference>
<feature type="signal peptide" evidence="7">
    <location>
        <begin position="1"/>
        <end position="24"/>
    </location>
</feature>
<dbReference type="Gene3D" id="3.30.560.10">
    <property type="entry name" value="Glucose Oxidase, domain 3"/>
    <property type="match status" value="1"/>
</dbReference>
<keyword evidence="3 6" id="KW-0285">Flavoprotein</keyword>
<protein>
    <recommendedName>
        <fullName evidence="8 9">Glucose-methanol-choline oxidoreductase N-terminal domain-containing protein</fullName>
    </recommendedName>
</protein>
<accession>A0A1B6LHN9</accession>
<evidence type="ECO:0000256" key="2">
    <source>
        <dbReference type="ARBA" id="ARBA00010790"/>
    </source>
</evidence>
<dbReference type="EMBL" id="GEBQ01016745">
    <property type="protein sequence ID" value="JAT23232.1"/>
    <property type="molecule type" value="Transcribed_RNA"/>
</dbReference>
<keyword evidence="4 5" id="KW-0274">FAD</keyword>
<keyword evidence="7" id="KW-0732">Signal</keyword>
<comment type="cofactor">
    <cofactor evidence="1 5">
        <name>FAD</name>
        <dbReference type="ChEBI" id="CHEBI:57692"/>
    </cofactor>
</comment>
<dbReference type="PROSITE" id="PS00623">
    <property type="entry name" value="GMC_OXRED_1"/>
    <property type="match status" value="1"/>
</dbReference>
<dbReference type="InterPro" id="IPR007867">
    <property type="entry name" value="GMC_OxRtase_C"/>
</dbReference>
<evidence type="ECO:0000256" key="6">
    <source>
        <dbReference type="RuleBase" id="RU003968"/>
    </source>
</evidence>
<dbReference type="SUPFAM" id="SSF54373">
    <property type="entry name" value="FAD-linked reductases, C-terminal domain"/>
    <property type="match status" value="1"/>
</dbReference>
<evidence type="ECO:0000256" key="7">
    <source>
        <dbReference type="SAM" id="SignalP"/>
    </source>
</evidence>
<reference evidence="10" key="1">
    <citation type="submission" date="2015-11" db="EMBL/GenBank/DDBJ databases">
        <title>De novo transcriptome assembly of four potential Pierce s Disease insect vectors from Arizona vineyards.</title>
        <authorList>
            <person name="Tassone E.E."/>
        </authorList>
    </citation>
    <scope>NUCLEOTIDE SEQUENCE</scope>
</reference>
<evidence type="ECO:0000259" key="9">
    <source>
        <dbReference type="PROSITE" id="PS00624"/>
    </source>
</evidence>